<evidence type="ECO:0000256" key="4">
    <source>
        <dbReference type="ARBA" id="ARBA00022679"/>
    </source>
</evidence>
<dbReference type="Pfam" id="PF00454">
    <property type="entry name" value="PI3_PI4_kinase"/>
    <property type="match status" value="1"/>
</dbReference>
<dbReference type="InterPro" id="IPR000403">
    <property type="entry name" value="PI3/4_kinase_cat_dom"/>
</dbReference>
<dbReference type="PANTHER" id="PTHR10048">
    <property type="entry name" value="PHOSPHATIDYLINOSITOL KINASE"/>
    <property type="match status" value="1"/>
</dbReference>
<evidence type="ECO:0000256" key="3">
    <source>
        <dbReference type="ARBA" id="ARBA00012169"/>
    </source>
</evidence>
<dbReference type="InterPro" id="IPR001263">
    <property type="entry name" value="PI3K_accessory_dom"/>
</dbReference>
<feature type="compositionally biased region" description="Polar residues" evidence="7">
    <location>
        <begin position="239"/>
        <end position="254"/>
    </location>
</feature>
<evidence type="ECO:0000259" key="8">
    <source>
        <dbReference type="PROSITE" id="PS50290"/>
    </source>
</evidence>
<dbReference type="CDD" id="cd05167">
    <property type="entry name" value="PI4Kc_III_alpha"/>
    <property type="match status" value="1"/>
</dbReference>
<comment type="similarity">
    <text evidence="2">Belongs to the PI3/PI4-kinase family. Type III PI4K subfamily.</text>
</comment>
<dbReference type="OrthoDB" id="10264149at2759"/>
<evidence type="ECO:0000259" key="9">
    <source>
        <dbReference type="PROSITE" id="PS51545"/>
    </source>
</evidence>
<dbReference type="InterPro" id="IPR042236">
    <property type="entry name" value="PI3K_accessory_sf"/>
</dbReference>
<name>A0A7I8KWV1_SPIIN</name>
<accession>A0A7I8KWV1</accession>
<dbReference type="SMART" id="SM00146">
    <property type="entry name" value="PI3Kc"/>
    <property type="match status" value="1"/>
</dbReference>
<protein>
    <recommendedName>
        <fullName evidence="3">1-phosphatidylinositol 4-kinase</fullName>
        <ecNumber evidence="3">2.7.1.67</ecNumber>
    </recommendedName>
</protein>
<dbReference type="InterPro" id="IPR015433">
    <property type="entry name" value="PI3/4_kinase"/>
</dbReference>
<dbReference type="SUPFAM" id="SSF48371">
    <property type="entry name" value="ARM repeat"/>
    <property type="match status" value="2"/>
</dbReference>
<comment type="subcellular location">
    <subcellularLocation>
        <location evidence="1">Membrane</location>
        <topology evidence="1">Peripheral membrane protein</topology>
    </subcellularLocation>
</comment>
<sequence>MEALTELCDLIAANPGQFADKLAWICSRCPPQGSLLGARVPPRASRSQLNALLAIARFLSRCPGAEAESHSAAASSASTARSIVIEFLRAAPSAAFRSSFWPQSCPIESISTFFTDFLRYITAAAEVSPEFSSEIAKFFGGTLIAAAEASGSDAVLSRLFLLAASENCPPILTADAERLLERLLDQFRGSTEIEDLLSTSSSENSAWSSSAQSTPSKVKIKDEDKEIAEDGDSDALSRVNGSAVSGRSSVDQLSGSNEIVGGGSAARQHVMAFEEEQIEGLEKQEIAFKLFGHILDRGVVVKTGYLEQVRKVASRQLKFLPIFLKIRKNEWREQGSQLKMRINTKLSACKAATIVQIKSLLSLEYDGKTSKDLLRRTLALLLDAAEACVLSSWRKLKICEELFSSLLNGITQITVTRGGQLLRVLLIPLKPLVLTTCAQADMWGSSRGAMFETITKISCEIIEFGWSKDRALVDTFIMGLAACLRERNDYEEQDRKEKQAVPVMQLNLIRLLADLSVSVNKWEVVDMILPLFIESLEEGDALAPSALRLQLLDAVSRIACLGFEKSYRETVVLMTRSYLDKLKTVGSAESKTLPPEATAERVETLPEGFLLVASRLRSSKLRSDYRYRLLSLCSDVGLAAESKTGRSGADFLGPLLPAVAEICSDFIPTSEIEPSLLKLFRNLWFYIVLFGLAPPIQQSQTPVKPISTTLNSSGSVSIVALQAVTGPYMWNDRWSTAVKHIAPHTPSLVVSSVKWLEDELELNALHNPDSRRGSGNEKVASTQRAALSTALGGRVEVAGMSTISGVKATYLLAVAFLEIIRFRCNGGILSGDTGSLTSRSAFNCVFEYLRTPNLMPAVCQCLTAIVHRAFETAVSWLENRISETGNEADLRESVLSSHACFLIESLFHREEHIRDISLILLTQLKDKFPQVLWNSSCLDSLLFSVYTELPSSSVNDPTWVAAARSLYQKIVREWIRGALSYAPCTTQGLLQEKLCKLNAWQKTRQMADVVSLLSDLHLSTGKNDCWTGIRTANIPAVIAAAAAASGADLKVTDTFNLEVLPTAISSATLKCNYAGEIAGMRRLYNTIGGFQMGSSPAGIVHGVATGGTRAHAQSHLEKESFNEILLIKFVQLLQQFVSIAEKGGQVDKTEFREICSQATALLLSNIVEDNKLNLEGFSQLLRLLCWCPAYISTADAMETGIFIWTWLVTTAPQLGPLVLAELVDAWLWTIDTKRGLFASDVRYSGPTAKLRPHLISGEPEALPEKDPVEGIIAHRLWLGFFIDRFEVIRHDSVEQLLLLGRMLQGTMKSPFHFSHHPAAVGTFFTAMLLGLKFCSCQFQNNLQNFRLGLHLLEDRVYRASLGWFSHGPEWYETNDKSFSLSEAQSVSIFVSLMNERSDVPQTESTFKGRGRENELTEMMDQCHPVWGQMDNYIIGRGKRKHLLSMLCQHEADRLEVWARPLNSKDSSFSRTKISSEKWTDYVRTAFSVDPRIAISLTSRFPTVSAVISEVTQLVQLHVLEIRTIPEALPFFVTPKAVDENSVLLQQLPHWASCSITLALEFLTPPFKGHPRVMAYVLRVLESYPPERVTFFMPQLVQALRYDEEKLVEGYLLGAAQRSNVFAHILIWHLQGETCGPESGKDAVNAKSNAFQSLLPAIRQRIIDGFSPEGRDLFQREFEFFDKVTSISGVLFPLPKEERRAAIRRELEKVKVEGEDLYLPTATNKIVKSIQSDSGIPLQSAAKVPIMITFNVTDRDGDPNDIKPQACIFKVGDDCRQDVLALQVISLLRDIFEAVGLNLYLFPYGVLPTGPERGIIEVVPNTRSRNQMGELTDGGLYEIFQQDYGPVGTSSFEAAREMFIISSAGYAVASLLLQPKDRHNGNLLFDNMGRLVHIDFGFILETSPGGNMRFESAQFKLSHEMTQLLDPSGSMKSETWNKFVSLCVKGYLAARRHMHAILTTVLLMVDSGLPCFSRGDPIANLRKRFHPEMSDREAANYMIRTCGDAYNKWTTAGYDLIQYLQQGIEK</sequence>
<dbReference type="InterPro" id="IPR036940">
    <property type="entry name" value="PI3/4_kinase_cat_sf"/>
</dbReference>
<evidence type="ECO:0000313" key="10">
    <source>
        <dbReference type="EMBL" id="CAA7401434.1"/>
    </source>
</evidence>
<evidence type="ECO:0000313" key="11">
    <source>
        <dbReference type="Proteomes" id="UP000663760"/>
    </source>
</evidence>
<dbReference type="GO" id="GO:0005737">
    <property type="term" value="C:cytoplasm"/>
    <property type="evidence" value="ECO:0007669"/>
    <property type="project" value="TreeGrafter"/>
</dbReference>
<dbReference type="PROSITE" id="PS00915">
    <property type="entry name" value="PI3_4_KINASE_1"/>
    <property type="match status" value="1"/>
</dbReference>
<dbReference type="GO" id="GO:0004430">
    <property type="term" value="F:1-phosphatidylinositol 4-kinase activity"/>
    <property type="evidence" value="ECO:0007669"/>
    <property type="project" value="UniProtKB-EC"/>
</dbReference>
<feature type="region of interest" description="Disordered" evidence="7">
    <location>
        <begin position="229"/>
        <end position="254"/>
    </location>
</feature>
<dbReference type="InterPro" id="IPR011009">
    <property type="entry name" value="Kinase-like_dom_sf"/>
</dbReference>
<dbReference type="PROSITE" id="PS51545">
    <property type="entry name" value="PIK_HELICAL"/>
    <property type="match status" value="1"/>
</dbReference>
<dbReference type="SMART" id="SM00145">
    <property type="entry name" value="PI3Ka"/>
    <property type="match status" value="1"/>
</dbReference>
<feature type="domain" description="PI3K/PI4K catalytic" evidence="8">
    <location>
        <begin position="1731"/>
        <end position="2009"/>
    </location>
</feature>
<dbReference type="SUPFAM" id="SSF56112">
    <property type="entry name" value="Protein kinase-like (PK-like)"/>
    <property type="match status" value="1"/>
</dbReference>
<dbReference type="Gene3D" id="1.25.40.70">
    <property type="entry name" value="Phosphatidylinositol 3-kinase, accessory domain (PIK)"/>
    <property type="match status" value="1"/>
</dbReference>
<dbReference type="EMBL" id="LR746272">
    <property type="protein sequence ID" value="CAA7401434.1"/>
    <property type="molecule type" value="Genomic_DNA"/>
</dbReference>
<feature type="compositionally biased region" description="Low complexity" evidence="7">
    <location>
        <begin position="203"/>
        <end position="216"/>
    </location>
</feature>
<dbReference type="GO" id="GO:0005886">
    <property type="term" value="C:plasma membrane"/>
    <property type="evidence" value="ECO:0007669"/>
    <property type="project" value="TreeGrafter"/>
</dbReference>
<gene>
    <name evidence="10" type="ORF">SI8410_09012112</name>
</gene>
<proteinExistence type="inferred from homology"/>
<organism evidence="10 11">
    <name type="scientific">Spirodela intermedia</name>
    <name type="common">Intermediate duckweed</name>
    <dbReference type="NCBI Taxonomy" id="51605"/>
    <lineage>
        <taxon>Eukaryota</taxon>
        <taxon>Viridiplantae</taxon>
        <taxon>Streptophyta</taxon>
        <taxon>Embryophyta</taxon>
        <taxon>Tracheophyta</taxon>
        <taxon>Spermatophyta</taxon>
        <taxon>Magnoliopsida</taxon>
        <taxon>Liliopsida</taxon>
        <taxon>Araceae</taxon>
        <taxon>Lemnoideae</taxon>
        <taxon>Spirodela</taxon>
    </lineage>
</organism>
<evidence type="ECO:0000256" key="2">
    <source>
        <dbReference type="ARBA" id="ARBA00006209"/>
    </source>
</evidence>
<dbReference type="GO" id="GO:0048015">
    <property type="term" value="P:phosphatidylinositol-mediated signaling"/>
    <property type="evidence" value="ECO:0007669"/>
    <property type="project" value="TreeGrafter"/>
</dbReference>
<evidence type="ECO:0000256" key="7">
    <source>
        <dbReference type="SAM" id="MobiDB-lite"/>
    </source>
</evidence>
<evidence type="ECO:0000256" key="5">
    <source>
        <dbReference type="ARBA" id="ARBA00022777"/>
    </source>
</evidence>
<dbReference type="InterPro" id="IPR045495">
    <property type="entry name" value="PI4K_N"/>
</dbReference>
<keyword evidence="11" id="KW-1185">Reference proteome</keyword>
<feature type="region of interest" description="Disordered" evidence="7">
    <location>
        <begin position="203"/>
        <end position="222"/>
    </location>
</feature>
<keyword evidence="6" id="KW-0472">Membrane</keyword>
<dbReference type="InterPro" id="IPR016024">
    <property type="entry name" value="ARM-type_fold"/>
</dbReference>
<keyword evidence="5" id="KW-0418">Kinase</keyword>
<dbReference type="Proteomes" id="UP000663760">
    <property type="component" value="Chromosome 9"/>
</dbReference>
<dbReference type="GO" id="GO:0046854">
    <property type="term" value="P:phosphatidylinositol phosphate biosynthetic process"/>
    <property type="evidence" value="ECO:0007669"/>
    <property type="project" value="InterPro"/>
</dbReference>
<dbReference type="Gene3D" id="3.30.1010.10">
    <property type="entry name" value="Phosphatidylinositol 3-kinase Catalytic Subunit, Chain A, domain 4"/>
    <property type="match status" value="1"/>
</dbReference>
<dbReference type="EC" id="2.7.1.67" evidence="3"/>
<dbReference type="Gene3D" id="1.10.1070.11">
    <property type="entry name" value="Phosphatidylinositol 3-/4-kinase, catalytic domain"/>
    <property type="match status" value="1"/>
</dbReference>
<dbReference type="PANTHER" id="PTHR10048:SF15">
    <property type="entry name" value="PHOSPHATIDYLINOSITOL 4-KINASE ALPHA"/>
    <property type="match status" value="1"/>
</dbReference>
<evidence type="ECO:0000256" key="1">
    <source>
        <dbReference type="ARBA" id="ARBA00004170"/>
    </source>
</evidence>
<reference evidence="10" key="1">
    <citation type="submission" date="2020-02" db="EMBL/GenBank/DDBJ databases">
        <authorList>
            <person name="Scholz U."/>
            <person name="Mascher M."/>
            <person name="Fiebig A."/>
        </authorList>
    </citation>
    <scope>NUCLEOTIDE SEQUENCE</scope>
</reference>
<dbReference type="FunFam" id="1.10.1070.11:FF:000012">
    <property type="entry name" value="Phosphatidylinositol 4-kinase alpha 1"/>
    <property type="match status" value="1"/>
</dbReference>
<dbReference type="FunFam" id="3.30.1010.10:FF:000012">
    <property type="entry name" value="Phosphatidylinositol 4-kinase alpha 1"/>
    <property type="match status" value="1"/>
</dbReference>
<evidence type="ECO:0000256" key="6">
    <source>
        <dbReference type="ARBA" id="ARBA00023136"/>
    </source>
</evidence>
<dbReference type="Pfam" id="PF19274">
    <property type="entry name" value="PI4K_N"/>
    <property type="match status" value="1"/>
</dbReference>
<feature type="domain" description="PIK helical" evidence="9">
    <location>
        <begin position="1468"/>
        <end position="1660"/>
    </location>
</feature>
<dbReference type="InterPro" id="IPR018936">
    <property type="entry name" value="PI3/4_kinase_CS"/>
</dbReference>
<dbReference type="PROSITE" id="PS50290">
    <property type="entry name" value="PI3_4_KINASE_3"/>
    <property type="match status" value="1"/>
</dbReference>
<dbReference type="Pfam" id="PF00613">
    <property type="entry name" value="PI3Ka"/>
    <property type="match status" value="1"/>
</dbReference>
<keyword evidence="4" id="KW-0808">Transferase</keyword>